<keyword evidence="1" id="KW-1015">Disulfide bond</keyword>
<dbReference type="PROSITE" id="PS50041">
    <property type="entry name" value="C_TYPE_LECTIN_2"/>
    <property type="match status" value="1"/>
</dbReference>
<dbReference type="InterPro" id="IPR050111">
    <property type="entry name" value="C-type_lectin/snaclec_domain"/>
</dbReference>
<keyword evidence="2" id="KW-0732">Signal</keyword>
<feature type="signal peptide" evidence="2">
    <location>
        <begin position="1"/>
        <end position="25"/>
    </location>
</feature>
<dbReference type="PROSITE" id="PS00615">
    <property type="entry name" value="C_TYPE_LECTIN_1"/>
    <property type="match status" value="1"/>
</dbReference>
<reference evidence="5" key="1">
    <citation type="journal article" date="2014" name="PLoS ONE">
        <title>The genome and linkage map of the northern pike (Esox lucius): conserved synteny revealed between the salmonid sister group and the Neoteleostei.</title>
        <authorList>
            <person name="Rondeau E.B."/>
            <person name="Minkley D.R."/>
            <person name="Leong J.S."/>
            <person name="Messmer A.M."/>
            <person name="Jantzen J.R."/>
            <person name="von Schalburg K.R."/>
            <person name="Lemon C."/>
            <person name="Bird N.H."/>
            <person name="Koop B.F."/>
        </authorList>
    </citation>
    <scope>NUCLEOTIDE SEQUENCE</scope>
</reference>
<dbReference type="Bgee" id="ENSELUG00000010481">
    <property type="expression patterns" value="Expressed in stomach and 13 other cell types or tissues"/>
</dbReference>
<dbReference type="CDD" id="cd00037">
    <property type="entry name" value="CLECT"/>
    <property type="match status" value="1"/>
</dbReference>
<dbReference type="RefSeq" id="XP_034144282.1">
    <property type="nucleotide sequence ID" value="XM_034288391.1"/>
</dbReference>
<dbReference type="GeneTree" id="ENSGT01150000286973"/>
<feature type="chain" id="PRO_5044247241" description="C-type lectin domain-containing protein" evidence="2">
    <location>
        <begin position="26"/>
        <end position="170"/>
    </location>
</feature>
<protein>
    <recommendedName>
        <fullName evidence="3">C-type lectin domain-containing protein</fullName>
    </recommendedName>
</protein>
<evidence type="ECO:0000313" key="4">
    <source>
        <dbReference type="Ensembl" id="ENSELUP00000050708.2"/>
    </source>
</evidence>
<dbReference type="Gene3D" id="3.10.100.10">
    <property type="entry name" value="Mannose-Binding Protein A, subunit A"/>
    <property type="match status" value="1"/>
</dbReference>
<accession>A0A6Q2XB75</accession>
<evidence type="ECO:0000256" key="2">
    <source>
        <dbReference type="SAM" id="SignalP"/>
    </source>
</evidence>
<dbReference type="PANTHER" id="PTHR22803">
    <property type="entry name" value="MANNOSE, PHOSPHOLIPASE, LECTIN RECEPTOR RELATED"/>
    <property type="match status" value="1"/>
</dbReference>
<dbReference type="InterPro" id="IPR016186">
    <property type="entry name" value="C-type_lectin-like/link_sf"/>
</dbReference>
<dbReference type="AlphaFoldDB" id="A0A6Q2XB75"/>
<dbReference type="Pfam" id="PF00059">
    <property type="entry name" value="Lectin_C"/>
    <property type="match status" value="1"/>
</dbReference>
<organism evidence="4 5">
    <name type="scientific">Esox lucius</name>
    <name type="common">Northern pike</name>
    <dbReference type="NCBI Taxonomy" id="8010"/>
    <lineage>
        <taxon>Eukaryota</taxon>
        <taxon>Metazoa</taxon>
        <taxon>Chordata</taxon>
        <taxon>Craniata</taxon>
        <taxon>Vertebrata</taxon>
        <taxon>Euteleostomi</taxon>
        <taxon>Actinopterygii</taxon>
        <taxon>Neopterygii</taxon>
        <taxon>Teleostei</taxon>
        <taxon>Protacanthopterygii</taxon>
        <taxon>Esociformes</taxon>
        <taxon>Esocidae</taxon>
        <taxon>Esox</taxon>
    </lineage>
</organism>
<reference evidence="4" key="2">
    <citation type="submission" date="2020-02" db="EMBL/GenBank/DDBJ databases">
        <title>Esox lucius (northern pike) genome, fEsoLuc1, primary haplotype.</title>
        <authorList>
            <person name="Myers G."/>
            <person name="Karagic N."/>
            <person name="Meyer A."/>
            <person name="Pippel M."/>
            <person name="Reichard M."/>
            <person name="Winkler S."/>
            <person name="Tracey A."/>
            <person name="Sims Y."/>
            <person name="Howe K."/>
            <person name="Rhie A."/>
            <person name="Formenti G."/>
            <person name="Durbin R."/>
            <person name="Fedrigo O."/>
            <person name="Jarvis E.D."/>
        </authorList>
    </citation>
    <scope>NUCLEOTIDE SEQUENCE [LARGE SCALE GENOMIC DNA]</scope>
</reference>
<evidence type="ECO:0000256" key="1">
    <source>
        <dbReference type="ARBA" id="ARBA00023157"/>
    </source>
</evidence>
<dbReference type="InterPro" id="IPR001304">
    <property type="entry name" value="C-type_lectin-like"/>
</dbReference>
<keyword evidence="5" id="KW-1185">Reference proteome</keyword>
<dbReference type="Proteomes" id="UP000265140">
    <property type="component" value="Chromosome 19"/>
</dbReference>
<evidence type="ECO:0000313" key="5">
    <source>
        <dbReference type="Proteomes" id="UP000265140"/>
    </source>
</evidence>
<dbReference type="InterPro" id="IPR018378">
    <property type="entry name" value="C-type_lectin_CS"/>
</dbReference>
<evidence type="ECO:0000259" key="3">
    <source>
        <dbReference type="PROSITE" id="PS50041"/>
    </source>
</evidence>
<feature type="domain" description="C-type lectin" evidence="3">
    <location>
        <begin position="47"/>
        <end position="166"/>
    </location>
</feature>
<dbReference type="SUPFAM" id="SSF56436">
    <property type="entry name" value="C-type lectin-like"/>
    <property type="match status" value="1"/>
</dbReference>
<proteinExistence type="predicted"/>
<name>A0A6Q2XB75_ESOLU</name>
<dbReference type="Ensembl" id="ENSELUT00000080639.2">
    <property type="protein sequence ID" value="ENSELUP00000050708.2"/>
    <property type="gene ID" value="ENSELUG00000044821.1"/>
</dbReference>
<dbReference type="GeneID" id="105007109"/>
<reference evidence="4" key="4">
    <citation type="submission" date="2025-09" db="UniProtKB">
        <authorList>
            <consortium name="Ensembl"/>
        </authorList>
    </citation>
    <scope>IDENTIFICATION</scope>
</reference>
<reference evidence="4" key="3">
    <citation type="submission" date="2025-08" db="UniProtKB">
        <authorList>
            <consortium name="Ensembl"/>
        </authorList>
    </citation>
    <scope>IDENTIFICATION</scope>
</reference>
<dbReference type="PRINTS" id="PR01504">
    <property type="entry name" value="PNCREATITSAP"/>
</dbReference>
<dbReference type="SMART" id="SM00034">
    <property type="entry name" value="CLECT"/>
    <property type="match status" value="1"/>
</dbReference>
<dbReference type="InterPro" id="IPR016187">
    <property type="entry name" value="CTDL_fold"/>
</dbReference>
<sequence length="170" mass="19107">MAMLNILILLSSIVALGDFSALGNANPVEEQEDWGCGRSCPWGWTEYNSHCYIYDNTARTWSQAEQNCLYLGGNLVSIHNAGENEAVKNVVFRATNSYPWTWIGGSDLYKTKVWFWSDGTKFDYSNWASGEPNNGGGKEHCGQINYQGAGYWNDLRCELTLPSVCKLRQQ</sequence>